<feature type="non-terminal residue" evidence="2">
    <location>
        <position position="1"/>
    </location>
</feature>
<evidence type="ECO:0000313" key="3">
    <source>
        <dbReference type="Proteomes" id="UP000400924"/>
    </source>
</evidence>
<keyword evidence="3" id="KW-1185">Reference proteome</keyword>
<feature type="region of interest" description="Disordered" evidence="1">
    <location>
        <begin position="1"/>
        <end position="37"/>
    </location>
</feature>
<dbReference type="AlphaFoldDB" id="A0A5N8XZ70"/>
<name>A0A5N8XZ70_9ACTN</name>
<dbReference type="EMBL" id="VJZC01000695">
    <property type="protein sequence ID" value="MPY64025.1"/>
    <property type="molecule type" value="Genomic_DNA"/>
</dbReference>
<feature type="compositionally biased region" description="Low complexity" evidence="1">
    <location>
        <begin position="26"/>
        <end position="37"/>
    </location>
</feature>
<organism evidence="2 3">
    <name type="scientific">Streptomyces spongiae</name>
    <dbReference type="NCBI Taxonomy" id="565072"/>
    <lineage>
        <taxon>Bacteria</taxon>
        <taxon>Bacillati</taxon>
        <taxon>Actinomycetota</taxon>
        <taxon>Actinomycetes</taxon>
        <taxon>Kitasatosporales</taxon>
        <taxon>Streptomycetaceae</taxon>
        <taxon>Streptomyces</taxon>
    </lineage>
</organism>
<accession>A0A5N8XZ70</accession>
<dbReference type="Proteomes" id="UP000400924">
    <property type="component" value="Unassembled WGS sequence"/>
</dbReference>
<proteinExistence type="predicted"/>
<reference evidence="2 3" key="1">
    <citation type="submission" date="2019-07" db="EMBL/GenBank/DDBJ databases">
        <title>New species of Amycolatopsis and Streptomyces.</title>
        <authorList>
            <person name="Duangmal K."/>
            <person name="Teo W.F.A."/>
            <person name="Lipun K."/>
        </authorList>
    </citation>
    <scope>NUCLEOTIDE SEQUENCE [LARGE SCALE GENOMIC DNA]</scope>
    <source>
        <strain evidence="2 3">NBRC 106415</strain>
    </source>
</reference>
<evidence type="ECO:0000256" key="1">
    <source>
        <dbReference type="SAM" id="MobiDB-lite"/>
    </source>
</evidence>
<feature type="compositionally biased region" description="Pro residues" evidence="1">
    <location>
        <begin position="14"/>
        <end position="25"/>
    </location>
</feature>
<sequence length="60" mass="6720">QPFPPPAPVQQQPPAQPQPPVPPQPQQQAQPQRPSPARIDQVRAELDELSDYLRKHEGGR</sequence>
<protein>
    <submittedName>
        <fullName evidence="2">Uncharacterized protein</fullName>
    </submittedName>
</protein>
<evidence type="ECO:0000313" key="2">
    <source>
        <dbReference type="EMBL" id="MPY64025.1"/>
    </source>
</evidence>
<comment type="caution">
    <text evidence="2">The sequence shown here is derived from an EMBL/GenBank/DDBJ whole genome shotgun (WGS) entry which is preliminary data.</text>
</comment>
<gene>
    <name evidence="2" type="ORF">FNH08_44775</name>
</gene>